<comment type="catalytic activity">
    <reaction evidence="15">
        <text>1D-myo-inositol 1,3,4,5-tetrakisphosphate + H2O = 1D-myo-inositol 1,4,5-trisphosphate + phosphate</text>
        <dbReference type="Rhea" id="RHEA:77155"/>
        <dbReference type="ChEBI" id="CHEBI:15377"/>
        <dbReference type="ChEBI" id="CHEBI:43474"/>
        <dbReference type="ChEBI" id="CHEBI:57895"/>
        <dbReference type="ChEBI" id="CHEBI:203600"/>
    </reaction>
    <physiologicalReaction direction="left-to-right" evidence="15">
        <dbReference type="Rhea" id="RHEA:77156"/>
    </physiologicalReaction>
</comment>
<evidence type="ECO:0000256" key="16">
    <source>
        <dbReference type="ARBA" id="ARBA00043760"/>
    </source>
</evidence>
<dbReference type="InterPro" id="IPR029021">
    <property type="entry name" value="Prot-tyrosine_phosphatase-like"/>
</dbReference>
<dbReference type="PROSITE" id="PS51181">
    <property type="entry name" value="PPASE_TENSIN"/>
    <property type="match status" value="1"/>
</dbReference>
<sequence length="377" mass="43709">MGFPSENLEGVYRNHIDEVIRFLELKHKDHYKVYNLCSERHYDPAKFNNRVATYPFDDHNAPPFELIRPFCDDLDSFLKEDGKNVAFIHCKAGKGRTGVMICAYLLHNGHFKESTDALKFYGDARTRNAKGVTIPSQRRYVLYYNHLLRNKLKYTRTMVLLKCFKISPPPFYQNTTCSKHIDYPERMLFQFWFNTFFVSQEALAKEIHEDEPTLKTFDFGKGLRYFEIGKEHLDKAHKDNKDKIFPADFKIRVIYAEVGFEMASRSPLPLKSSTPEVTIKKSHSMDSIEDELGSSQNNDTQMLSPGETPGSTSLPRRVSNPGLKSAHKKTRSMDWSGPNCFNERNYSQEEEDNISDSDTEEEWNKEGMLSVPQTTYV</sequence>
<accession>A0AAD9VBP6</accession>
<dbReference type="Gene3D" id="2.60.40.1110">
    <property type="match status" value="1"/>
</dbReference>
<dbReference type="InterPro" id="IPR014020">
    <property type="entry name" value="Tensin_C2-dom"/>
</dbReference>
<feature type="domain" description="C2 tensin-type" evidence="25">
    <location>
        <begin position="83"/>
        <end position="258"/>
    </location>
</feature>
<evidence type="ECO:0000259" key="25">
    <source>
        <dbReference type="PROSITE" id="PS51182"/>
    </source>
</evidence>
<dbReference type="EMBL" id="JARQWQ010000012">
    <property type="protein sequence ID" value="KAK2568172.1"/>
    <property type="molecule type" value="Genomic_DNA"/>
</dbReference>
<keyword evidence="8" id="KW-0378">Hydrolase</keyword>
<dbReference type="PANTHER" id="PTHR12305:SF81">
    <property type="entry name" value="PHOSPHATIDYLINOSITOL 3,4,5-TRISPHOSPHATE 3-PHOSPHATASE AND DUAL-SPECIFICITY PROTEIN PHOSPHATASE PTEN"/>
    <property type="match status" value="1"/>
</dbReference>
<evidence type="ECO:0000256" key="18">
    <source>
        <dbReference type="ARBA" id="ARBA00044309"/>
    </source>
</evidence>
<gene>
    <name evidence="26" type="ORF">P5673_007162</name>
</gene>
<dbReference type="AlphaFoldDB" id="A0AAD9VBP6"/>
<dbReference type="GO" id="GO:0005886">
    <property type="term" value="C:plasma membrane"/>
    <property type="evidence" value="ECO:0007669"/>
    <property type="project" value="TreeGrafter"/>
</dbReference>
<dbReference type="EC" id="3.1.3.16" evidence="6"/>
<dbReference type="InterPro" id="IPR029023">
    <property type="entry name" value="Tensin_phosphatase"/>
</dbReference>
<dbReference type="InterPro" id="IPR051281">
    <property type="entry name" value="Dual-spec_lipid-protein_phosph"/>
</dbReference>
<evidence type="ECO:0000256" key="20">
    <source>
        <dbReference type="ARBA" id="ARBA00048832"/>
    </source>
</evidence>
<dbReference type="GO" id="GO:0043005">
    <property type="term" value="C:neuron projection"/>
    <property type="evidence" value="ECO:0007669"/>
    <property type="project" value="UniProtKB-SubCell"/>
</dbReference>
<comment type="caution">
    <text evidence="26">The sequence shown here is derived from an EMBL/GenBank/DDBJ whole genome shotgun (WGS) entry which is preliminary data.</text>
</comment>
<evidence type="ECO:0000256" key="22">
    <source>
        <dbReference type="SAM" id="MobiDB-lite"/>
    </source>
</evidence>
<feature type="compositionally biased region" description="Acidic residues" evidence="22">
    <location>
        <begin position="348"/>
        <end position="363"/>
    </location>
</feature>
<evidence type="ECO:0000259" key="24">
    <source>
        <dbReference type="PROSITE" id="PS51181"/>
    </source>
</evidence>
<evidence type="ECO:0000256" key="10">
    <source>
        <dbReference type="ARBA" id="ARBA00023098"/>
    </source>
</evidence>
<comment type="catalytic activity">
    <reaction evidence="20">
        <text>O-phospho-L-threonyl-[protein] + H2O = L-threonyl-[protein] + phosphate</text>
        <dbReference type="Rhea" id="RHEA:47004"/>
        <dbReference type="Rhea" id="RHEA-COMP:11060"/>
        <dbReference type="Rhea" id="RHEA-COMP:11605"/>
        <dbReference type="ChEBI" id="CHEBI:15377"/>
        <dbReference type="ChEBI" id="CHEBI:30013"/>
        <dbReference type="ChEBI" id="CHEBI:43474"/>
        <dbReference type="ChEBI" id="CHEBI:61977"/>
        <dbReference type="EC" id="3.1.3.16"/>
    </reaction>
    <physiologicalReaction direction="left-to-right" evidence="20">
        <dbReference type="Rhea" id="RHEA:47005"/>
    </physiologicalReaction>
</comment>
<evidence type="ECO:0000256" key="14">
    <source>
        <dbReference type="ARBA" id="ARBA00034338"/>
    </source>
</evidence>
<name>A0AAD9VBP6_ACRCE</name>
<feature type="domain" description="Tyrosine specific protein phosphatases" evidence="23">
    <location>
        <begin position="68"/>
        <end position="139"/>
    </location>
</feature>
<evidence type="ECO:0000256" key="2">
    <source>
        <dbReference type="ARBA" id="ARBA00004496"/>
    </source>
</evidence>
<comment type="similarity">
    <text evidence="3">Belongs to the PTEN phosphatase protein family.</text>
</comment>
<evidence type="ECO:0000256" key="5">
    <source>
        <dbReference type="ARBA" id="ARBA00013064"/>
    </source>
</evidence>
<evidence type="ECO:0000313" key="27">
    <source>
        <dbReference type="Proteomes" id="UP001249851"/>
    </source>
</evidence>
<evidence type="ECO:0000256" key="3">
    <source>
        <dbReference type="ARBA" id="ARBA00007881"/>
    </source>
</evidence>
<comment type="catalytic activity">
    <reaction evidence="19">
        <text>O-phospho-L-seryl-[protein] + H2O = L-seryl-[protein] + phosphate</text>
        <dbReference type="Rhea" id="RHEA:20629"/>
        <dbReference type="Rhea" id="RHEA-COMP:9863"/>
        <dbReference type="Rhea" id="RHEA-COMP:11604"/>
        <dbReference type="ChEBI" id="CHEBI:15377"/>
        <dbReference type="ChEBI" id="CHEBI:29999"/>
        <dbReference type="ChEBI" id="CHEBI:43474"/>
        <dbReference type="ChEBI" id="CHEBI:83421"/>
        <dbReference type="EC" id="3.1.3.16"/>
    </reaction>
    <physiologicalReaction direction="left-to-right" evidence="19">
        <dbReference type="Rhea" id="RHEA:20630"/>
    </physiologicalReaction>
</comment>
<evidence type="ECO:0000259" key="23">
    <source>
        <dbReference type="PROSITE" id="PS50056"/>
    </source>
</evidence>
<reference evidence="26" key="1">
    <citation type="journal article" date="2023" name="G3 (Bethesda)">
        <title>Whole genome assembly and annotation of the endangered Caribbean coral Acropora cervicornis.</title>
        <authorList>
            <person name="Selwyn J.D."/>
            <person name="Vollmer S.V."/>
        </authorList>
    </citation>
    <scope>NUCLEOTIDE SEQUENCE</scope>
    <source>
        <strain evidence="26">K2</strain>
    </source>
</reference>
<dbReference type="Pfam" id="PF22785">
    <property type="entry name" value="Tc-R-P"/>
    <property type="match status" value="1"/>
</dbReference>
<dbReference type="InterPro" id="IPR003595">
    <property type="entry name" value="Tyr_Pase_cat"/>
</dbReference>
<dbReference type="EC" id="3.1.3.48" evidence="5"/>
<dbReference type="GO" id="GO:0048870">
    <property type="term" value="P:cell motility"/>
    <property type="evidence" value="ECO:0007669"/>
    <property type="project" value="TreeGrafter"/>
</dbReference>
<dbReference type="PROSITE" id="PS50056">
    <property type="entry name" value="TYR_PHOSPHATASE_2"/>
    <property type="match status" value="1"/>
</dbReference>
<comment type="catalytic activity">
    <reaction evidence="12">
        <text>1,2-dihexadecanoyl-sn-glycero-3-phospho-(1D-myo-inositol-3,4,5-trisphosphate) + H2O = 1,2-dihexadecanoyl-sn-glycero-3-phospho-(1D-myo-inositol-4,5-bisphosphate) + phosphate</text>
        <dbReference type="Rhea" id="RHEA:43560"/>
        <dbReference type="ChEBI" id="CHEBI:15377"/>
        <dbReference type="ChEBI" id="CHEBI:43474"/>
        <dbReference type="ChEBI" id="CHEBI:83420"/>
        <dbReference type="ChEBI" id="CHEBI:83423"/>
    </reaction>
    <physiologicalReaction direction="left-to-right" evidence="12">
        <dbReference type="Rhea" id="RHEA:43561"/>
    </physiologicalReaction>
</comment>
<dbReference type="InterPro" id="IPR045101">
    <property type="entry name" value="PTP_PTEN"/>
</dbReference>
<evidence type="ECO:0000256" key="7">
    <source>
        <dbReference type="ARBA" id="ARBA00022490"/>
    </source>
</evidence>
<evidence type="ECO:0000256" key="9">
    <source>
        <dbReference type="ARBA" id="ARBA00022912"/>
    </source>
</evidence>
<evidence type="ECO:0000256" key="6">
    <source>
        <dbReference type="ARBA" id="ARBA00013081"/>
    </source>
</evidence>
<dbReference type="Proteomes" id="UP001249851">
    <property type="component" value="Unassembled WGS sequence"/>
</dbReference>
<evidence type="ECO:0000256" key="12">
    <source>
        <dbReference type="ARBA" id="ARBA00034256"/>
    </source>
</evidence>
<dbReference type="SUPFAM" id="SSF49562">
    <property type="entry name" value="C2 domain (Calcium/lipid-binding domain, CaLB)"/>
    <property type="match status" value="1"/>
</dbReference>
<comment type="catalytic activity">
    <reaction evidence="16">
        <text>a 1,2-diacyl-sn-glycero-3-phospho-(1D-myo-inositol-3,4,5-trisphosphate) + H2O = a 1,2-diacyl-sn-glycero-3-phospho-(1D-myo-inositol-4,5-bisphosphate) + phosphate</text>
        <dbReference type="Rhea" id="RHEA:25017"/>
        <dbReference type="ChEBI" id="CHEBI:15377"/>
        <dbReference type="ChEBI" id="CHEBI:43474"/>
        <dbReference type="ChEBI" id="CHEBI:57836"/>
        <dbReference type="ChEBI" id="CHEBI:58456"/>
        <dbReference type="EC" id="3.1.3.67"/>
    </reaction>
    <physiologicalReaction direction="left-to-right" evidence="16">
        <dbReference type="Rhea" id="RHEA:25018"/>
    </physiologicalReaction>
</comment>
<proteinExistence type="inferred from homology"/>
<dbReference type="InterPro" id="IPR016130">
    <property type="entry name" value="Tyr_Pase_AS"/>
</dbReference>
<evidence type="ECO:0000256" key="8">
    <source>
        <dbReference type="ARBA" id="ARBA00022801"/>
    </source>
</evidence>
<evidence type="ECO:0000256" key="15">
    <source>
        <dbReference type="ARBA" id="ARBA00043734"/>
    </source>
</evidence>
<evidence type="ECO:0000256" key="21">
    <source>
        <dbReference type="ARBA" id="ARBA00051341"/>
    </source>
</evidence>
<dbReference type="PROSITE" id="PS00383">
    <property type="entry name" value="TYR_PHOSPHATASE_1"/>
    <property type="match status" value="1"/>
</dbReference>
<evidence type="ECO:0000313" key="26">
    <source>
        <dbReference type="EMBL" id="KAK2568172.1"/>
    </source>
</evidence>
<feature type="region of interest" description="Disordered" evidence="22">
    <location>
        <begin position="266"/>
        <end position="377"/>
    </location>
</feature>
<keyword evidence="9" id="KW-0904">Protein phosphatase</keyword>
<dbReference type="GO" id="GO:0043491">
    <property type="term" value="P:phosphatidylinositol 3-kinase/protein kinase B signal transduction"/>
    <property type="evidence" value="ECO:0007669"/>
    <property type="project" value="TreeGrafter"/>
</dbReference>
<evidence type="ECO:0000256" key="17">
    <source>
        <dbReference type="ARBA" id="ARBA00043762"/>
    </source>
</evidence>
<dbReference type="InterPro" id="IPR035892">
    <property type="entry name" value="C2_domain_sf"/>
</dbReference>
<dbReference type="SUPFAM" id="SSF52799">
    <property type="entry name" value="(Phosphotyrosine protein) phosphatases II"/>
    <property type="match status" value="1"/>
</dbReference>
<dbReference type="GO" id="GO:0005829">
    <property type="term" value="C:cytosol"/>
    <property type="evidence" value="ECO:0007669"/>
    <property type="project" value="TreeGrafter"/>
</dbReference>
<dbReference type="GO" id="GO:0051896">
    <property type="term" value="P:regulation of phosphatidylinositol 3-kinase/protein kinase B signal transduction"/>
    <property type="evidence" value="ECO:0007669"/>
    <property type="project" value="TreeGrafter"/>
</dbReference>
<dbReference type="CDD" id="cd14509">
    <property type="entry name" value="PTP_PTEN"/>
    <property type="match status" value="1"/>
</dbReference>
<dbReference type="Gene3D" id="3.90.190.10">
    <property type="entry name" value="Protein tyrosine phosphatase superfamily"/>
    <property type="match status" value="1"/>
</dbReference>
<organism evidence="26 27">
    <name type="scientific">Acropora cervicornis</name>
    <name type="common">Staghorn coral</name>
    <dbReference type="NCBI Taxonomy" id="6130"/>
    <lineage>
        <taxon>Eukaryota</taxon>
        <taxon>Metazoa</taxon>
        <taxon>Cnidaria</taxon>
        <taxon>Anthozoa</taxon>
        <taxon>Hexacorallia</taxon>
        <taxon>Scleractinia</taxon>
        <taxon>Astrocoeniina</taxon>
        <taxon>Acroporidae</taxon>
        <taxon>Acropora</taxon>
    </lineage>
</organism>
<dbReference type="GO" id="GO:0050793">
    <property type="term" value="P:regulation of developmental process"/>
    <property type="evidence" value="ECO:0007669"/>
    <property type="project" value="UniProtKB-ARBA"/>
</dbReference>
<feature type="domain" description="Phosphatase tensin-type" evidence="24">
    <location>
        <begin position="1"/>
        <end position="151"/>
    </location>
</feature>
<dbReference type="GO" id="GO:0005634">
    <property type="term" value="C:nucleus"/>
    <property type="evidence" value="ECO:0007669"/>
    <property type="project" value="TreeGrafter"/>
</dbReference>
<dbReference type="Pfam" id="PF10409">
    <property type="entry name" value="PTEN_C2"/>
    <property type="match status" value="1"/>
</dbReference>
<dbReference type="EC" id="3.1.3.67" evidence="4"/>
<feature type="compositionally biased region" description="Polar residues" evidence="22">
    <location>
        <begin position="293"/>
        <end position="314"/>
    </location>
</feature>
<dbReference type="GO" id="GO:0004725">
    <property type="term" value="F:protein tyrosine phosphatase activity"/>
    <property type="evidence" value="ECO:0007669"/>
    <property type="project" value="UniProtKB-EC"/>
</dbReference>
<comment type="catalytic activity">
    <reaction evidence="13">
        <text>1,2-dioctanoyl-sn-glycero-3-phospho-(1D-myo-inositol-3,4,5-trisphosphate) + H2O = 1,2-dioctanoyl-sn-glycero-3-phospho-(1D-myo-inositol-4,5-bisphosphate) + phosphate</text>
        <dbReference type="Rhea" id="RHEA:43552"/>
        <dbReference type="ChEBI" id="CHEBI:15377"/>
        <dbReference type="ChEBI" id="CHEBI:43474"/>
        <dbReference type="ChEBI" id="CHEBI:83416"/>
        <dbReference type="ChEBI" id="CHEBI:83419"/>
    </reaction>
    <physiologicalReaction direction="left-to-right" evidence="13">
        <dbReference type="Rhea" id="RHEA:43553"/>
    </physiologicalReaction>
</comment>
<evidence type="ECO:0000256" key="11">
    <source>
        <dbReference type="ARBA" id="ARBA00023273"/>
    </source>
</evidence>
<keyword evidence="27" id="KW-1185">Reference proteome</keyword>
<dbReference type="SMART" id="SM00404">
    <property type="entry name" value="PTPc_motif"/>
    <property type="match status" value="1"/>
</dbReference>
<keyword evidence="7" id="KW-0963">Cytoplasm</keyword>
<reference evidence="26" key="2">
    <citation type="journal article" date="2023" name="Science">
        <title>Genomic signatures of disease resistance in endangered staghorn corals.</title>
        <authorList>
            <person name="Vollmer S.V."/>
            <person name="Selwyn J.D."/>
            <person name="Despard B.A."/>
            <person name="Roesel C.L."/>
        </authorList>
    </citation>
    <scope>NUCLEOTIDE SEQUENCE</scope>
    <source>
        <strain evidence="26">K2</strain>
    </source>
</reference>
<comment type="catalytic activity">
    <reaction evidence="17">
        <text>1D-myo-inositol 1,3,4,5,6-pentakisphosphate + H2O = 1D-myo-inositol 1,4,5,6-tetrakisphosphate + phosphate</text>
        <dbReference type="Rhea" id="RHEA:77143"/>
        <dbReference type="ChEBI" id="CHEBI:15377"/>
        <dbReference type="ChEBI" id="CHEBI:43474"/>
        <dbReference type="ChEBI" id="CHEBI:57627"/>
        <dbReference type="ChEBI" id="CHEBI:57733"/>
    </reaction>
    <physiologicalReaction direction="left-to-right" evidence="17">
        <dbReference type="Rhea" id="RHEA:77144"/>
    </physiologicalReaction>
</comment>
<dbReference type="PROSITE" id="PS51182">
    <property type="entry name" value="C2_TENSIN"/>
    <property type="match status" value="1"/>
</dbReference>
<evidence type="ECO:0000256" key="1">
    <source>
        <dbReference type="ARBA" id="ARBA00004487"/>
    </source>
</evidence>
<evidence type="ECO:0000256" key="4">
    <source>
        <dbReference type="ARBA" id="ARBA00013015"/>
    </source>
</evidence>
<dbReference type="GO" id="GO:0016314">
    <property type="term" value="F:phosphatidylinositol-3,4,5-trisphosphate 3-phosphatase activity"/>
    <property type="evidence" value="ECO:0007669"/>
    <property type="project" value="UniProtKB-EC"/>
</dbReference>
<protein>
    <recommendedName>
        <fullName evidence="14">Phosphatidylinositol 3,4,5-trisphosphate 3-phosphatase and dual-specificity protein phosphatase PTEN</fullName>
        <ecNumber evidence="6">3.1.3.16</ecNumber>
        <ecNumber evidence="5">3.1.3.48</ecNumber>
        <ecNumber evidence="4">3.1.3.67</ecNumber>
    </recommendedName>
    <alternativeName>
        <fullName evidence="18">Inositol polyphosphate 3-phosphatase</fullName>
    </alternativeName>
</protein>
<dbReference type="GO" id="GO:0004722">
    <property type="term" value="F:protein serine/threonine phosphatase activity"/>
    <property type="evidence" value="ECO:0007669"/>
    <property type="project" value="UniProtKB-EC"/>
</dbReference>
<dbReference type="GO" id="GO:0046856">
    <property type="term" value="P:phosphatidylinositol dephosphorylation"/>
    <property type="evidence" value="ECO:0007669"/>
    <property type="project" value="TreeGrafter"/>
</dbReference>
<keyword evidence="11" id="KW-0966">Cell projection</keyword>
<evidence type="ECO:0000256" key="13">
    <source>
        <dbReference type="ARBA" id="ARBA00034268"/>
    </source>
</evidence>
<evidence type="ECO:0000256" key="19">
    <source>
        <dbReference type="ARBA" id="ARBA00047986"/>
    </source>
</evidence>
<comment type="catalytic activity">
    <reaction evidence="21">
        <text>O-phospho-L-tyrosyl-[protein] + H2O = L-tyrosyl-[protein] + phosphate</text>
        <dbReference type="Rhea" id="RHEA:10684"/>
        <dbReference type="Rhea" id="RHEA-COMP:10136"/>
        <dbReference type="Rhea" id="RHEA-COMP:20101"/>
        <dbReference type="ChEBI" id="CHEBI:15377"/>
        <dbReference type="ChEBI" id="CHEBI:43474"/>
        <dbReference type="ChEBI" id="CHEBI:46858"/>
        <dbReference type="ChEBI" id="CHEBI:61978"/>
        <dbReference type="EC" id="3.1.3.48"/>
    </reaction>
    <physiologicalReaction direction="left-to-right" evidence="21">
        <dbReference type="Rhea" id="RHEA:10685"/>
    </physiologicalReaction>
</comment>
<comment type="subcellular location">
    <subcellularLocation>
        <location evidence="1">Cell projection</location>
        <location evidence="1">Neuron projection</location>
    </subcellularLocation>
    <subcellularLocation>
        <location evidence="2">Cytoplasm</location>
    </subcellularLocation>
</comment>
<keyword evidence="10" id="KW-0443">Lipid metabolism</keyword>
<dbReference type="InterPro" id="IPR000387">
    <property type="entry name" value="Tyr_Pase_dom"/>
</dbReference>
<dbReference type="PANTHER" id="PTHR12305">
    <property type="entry name" value="PHOSPHATASE WITH HOMOLOGY TO TENSIN"/>
    <property type="match status" value="1"/>
</dbReference>